<dbReference type="AlphaFoldDB" id="A0A5D2RY30"/>
<dbReference type="Proteomes" id="UP000323597">
    <property type="component" value="Chromosome D13"/>
</dbReference>
<dbReference type="EMBL" id="CM017661">
    <property type="protein sequence ID" value="TYI45293.1"/>
    <property type="molecule type" value="Genomic_DNA"/>
</dbReference>
<evidence type="ECO:0000313" key="1">
    <source>
        <dbReference type="EMBL" id="TYI45293.1"/>
    </source>
</evidence>
<protein>
    <submittedName>
        <fullName evidence="1">Uncharacterized protein</fullName>
    </submittedName>
</protein>
<sequence length="257" mass="29267">MYINQNYLTELFKTIPSHISFSKSPFLYSQKRKMDTKITYKISHEDLEETLSFCDLSLEDYQDIDDISHHSLSSPSHDHQHFEFPIVPNTPLNINKANGFAFCGKLINDQGFVDGDGDGDQSRSVFRLSSVRQFNNNEKDLGSFYLLNSKPNSCLSTKGFRSQSYSGLRKHKALIGITKIEPKMVLGDMKKRQSRRNHPLPMFPPMATGDMAIVEANDVSDSGEKRGRRWSLLRCLRGRPNLFSALAKTSLRCIPRV</sequence>
<organism evidence="1 2">
    <name type="scientific">Gossypium mustelinum</name>
    <name type="common">Cotton</name>
    <name type="synonym">Gossypium caicoense</name>
    <dbReference type="NCBI Taxonomy" id="34275"/>
    <lineage>
        <taxon>Eukaryota</taxon>
        <taxon>Viridiplantae</taxon>
        <taxon>Streptophyta</taxon>
        <taxon>Embryophyta</taxon>
        <taxon>Tracheophyta</taxon>
        <taxon>Spermatophyta</taxon>
        <taxon>Magnoliopsida</taxon>
        <taxon>eudicotyledons</taxon>
        <taxon>Gunneridae</taxon>
        <taxon>Pentapetalae</taxon>
        <taxon>rosids</taxon>
        <taxon>malvids</taxon>
        <taxon>Malvales</taxon>
        <taxon>Malvaceae</taxon>
        <taxon>Malvoideae</taxon>
        <taxon>Gossypium</taxon>
    </lineage>
</organism>
<dbReference type="PANTHER" id="PTHR34130:SF8">
    <property type="entry name" value="TRANSMEMBRANE PROTEIN"/>
    <property type="match status" value="1"/>
</dbReference>
<accession>A0A5D2RY30</accession>
<keyword evidence="2" id="KW-1185">Reference proteome</keyword>
<evidence type="ECO:0000313" key="2">
    <source>
        <dbReference type="Proteomes" id="UP000323597"/>
    </source>
</evidence>
<reference evidence="1 2" key="1">
    <citation type="submission" date="2019-07" db="EMBL/GenBank/DDBJ databases">
        <title>WGS assembly of Gossypium mustelinum.</title>
        <authorList>
            <person name="Chen Z.J."/>
            <person name="Sreedasyam A."/>
            <person name="Ando A."/>
            <person name="Song Q."/>
            <person name="De L."/>
            <person name="Hulse-Kemp A."/>
            <person name="Ding M."/>
            <person name="Ye W."/>
            <person name="Kirkbride R."/>
            <person name="Jenkins J."/>
            <person name="Plott C."/>
            <person name="Lovell J."/>
            <person name="Lin Y.-M."/>
            <person name="Vaughn R."/>
            <person name="Liu B."/>
            <person name="Li W."/>
            <person name="Simpson S."/>
            <person name="Scheffler B."/>
            <person name="Saski C."/>
            <person name="Grover C."/>
            <person name="Hu G."/>
            <person name="Conover J."/>
            <person name="Carlson J."/>
            <person name="Shu S."/>
            <person name="Boston L."/>
            <person name="Williams M."/>
            <person name="Peterson D."/>
            <person name="Mcgee K."/>
            <person name="Jones D."/>
            <person name="Wendel J."/>
            <person name="Stelly D."/>
            <person name="Grimwood J."/>
            <person name="Schmutz J."/>
        </authorList>
    </citation>
    <scope>NUCLEOTIDE SEQUENCE [LARGE SCALE GENOMIC DNA]</scope>
    <source>
        <strain evidence="1">1408120.09</strain>
    </source>
</reference>
<gene>
    <name evidence="1" type="ORF">E1A91_D13G027200v1</name>
</gene>
<proteinExistence type="predicted"/>
<name>A0A5D2RY30_GOSMU</name>
<dbReference type="PANTHER" id="PTHR34130">
    <property type="entry name" value="OS08G0243800 PROTEIN"/>
    <property type="match status" value="1"/>
</dbReference>